<protein>
    <submittedName>
        <fullName evidence="2">LuxR family transcriptional regulator</fullName>
    </submittedName>
</protein>
<dbReference type="SMART" id="SM00421">
    <property type="entry name" value="HTH_LUXR"/>
    <property type="match status" value="1"/>
</dbReference>
<organism evidence="2 3">
    <name type="scientific">Aeromonas schubertii</name>
    <dbReference type="NCBI Taxonomy" id="652"/>
    <lineage>
        <taxon>Bacteria</taxon>
        <taxon>Pseudomonadati</taxon>
        <taxon>Pseudomonadota</taxon>
        <taxon>Gammaproteobacteria</taxon>
        <taxon>Aeromonadales</taxon>
        <taxon>Aeromonadaceae</taxon>
        <taxon>Aeromonas</taxon>
    </lineage>
</organism>
<dbReference type="InterPro" id="IPR036388">
    <property type="entry name" value="WH-like_DNA-bd_sf"/>
</dbReference>
<dbReference type="AlphaFoldDB" id="A0A0S2SLG9"/>
<evidence type="ECO:0000313" key="2">
    <source>
        <dbReference type="EMBL" id="ALP42544.1"/>
    </source>
</evidence>
<feature type="domain" description="HTH luxR-type" evidence="1">
    <location>
        <begin position="264"/>
        <end position="329"/>
    </location>
</feature>
<name>A0A0S2SLG9_9GAMM</name>
<evidence type="ECO:0000313" key="3">
    <source>
        <dbReference type="Proteomes" id="UP000058114"/>
    </source>
</evidence>
<dbReference type="Proteomes" id="UP000058114">
    <property type="component" value="Chromosome"/>
</dbReference>
<reference evidence="3" key="1">
    <citation type="submission" date="2015-10" db="EMBL/GenBank/DDBJ databases">
        <title>Complete Genome Sequence of Aeromonas schubertii strain WL1483.</title>
        <authorList>
            <person name="Liu L."/>
        </authorList>
    </citation>
    <scope>NUCLEOTIDE SEQUENCE [LARGE SCALE GENOMIC DNA]</scope>
    <source>
        <strain evidence="3">WL1483</strain>
    </source>
</reference>
<dbReference type="Pfam" id="PF00196">
    <property type="entry name" value="GerE"/>
    <property type="match status" value="1"/>
</dbReference>
<reference evidence="2 3" key="2">
    <citation type="journal article" date="2016" name="Genome Announc.">
        <title>Complete Genome Sequence of the Highly Virulent Aeromonas schubertii Strain WL1483, Isolated from Diseased Snakehead Fish (Channa argus) in China.</title>
        <authorList>
            <person name="Liu L."/>
            <person name="Li N."/>
            <person name="Zhang D."/>
            <person name="Fu X."/>
            <person name="Shi C."/>
            <person name="Lin Q."/>
            <person name="Hao G."/>
        </authorList>
    </citation>
    <scope>NUCLEOTIDE SEQUENCE [LARGE SCALE GENOMIC DNA]</scope>
    <source>
        <strain evidence="2 3">WL1483</strain>
    </source>
</reference>
<dbReference type="PROSITE" id="PS50043">
    <property type="entry name" value="HTH_LUXR_2"/>
    <property type="match status" value="1"/>
</dbReference>
<dbReference type="SUPFAM" id="SSF46894">
    <property type="entry name" value="C-terminal effector domain of the bipartite response regulators"/>
    <property type="match status" value="1"/>
</dbReference>
<dbReference type="GO" id="GO:0003677">
    <property type="term" value="F:DNA binding"/>
    <property type="evidence" value="ECO:0007669"/>
    <property type="project" value="InterPro"/>
</dbReference>
<dbReference type="PATRIC" id="fig|652.5.peg.2386"/>
<sequence length="329" mass="36908">MVLEEVRRDSGSALSLLLLRDEERNGRITLFSSGLSEAQHHYYIQHHRQDIWFNHYLEKGCKGVVKANTLSNKAGLLAGFGAHFAIGGVCRVSGYGLASVSSYRDQQQTDFGDKEIDVWDGLYFGLASWSRHYWNLVGLELQNHQLQQLIKHQNKAVAIVDEKGGVQYSNAEFNRIADDNHELRMQHGVLSVNNKDQQRQFRELLAGFTYSTPGSPRYLSVTRGGGLRPLLLQASLMSGLRNAERYIELVIRDPDHAFSPDIAAMGNLYPLTSGERELLLLLSKGYSSSDIAELRGVKVETVRSTLKSVFKKTDCHSQSELLLLLQSIS</sequence>
<gene>
    <name evidence="2" type="ORF">WL1483_3125</name>
</gene>
<dbReference type="GO" id="GO:0006355">
    <property type="term" value="P:regulation of DNA-templated transcription"/>
    <property type="evidence" value="ECO:0007669"/>
    <property type="project" value="InterPro"/>
</dbReference>
<dbReference type="CDD" id="cd06170">
    <property type="entry name" value="LuxR_C_like"/>
    <property type="match status" value="1"/>
</dbReference>
<dbReference type="PRINTS" id="PR00038">
    <property type="entry name" value="HTHLUXR"/>
</dbReference>
<evidence type="ECO:0000259" key="1">
    <source>
        <dbReference type="PROSITE" id="PS50043"/>
    </source>
</evidence>
<dbReference type="KEGG" id="asr:WL1483_3125"/>
<dbReference type="InterPro" id="IPR016032">
    <property type="entry name" value="Sig_transdc_resp-reg_C-effctor"/>
</dbReference>
<accession>A0A0S2SLG9</accession>
<dbReference type="InterPro" id="IPR000792">
    <property type="entry name" value="Tscrpt_reg_LuxR_C"/>
</dbReference>
<dbReference type="Gene3D" id="1.10.10.10">
    <property type="entry name" value="Winged helix-like DNA-binding domain superfamily/Winged helix DNA-binding domain"/>
    <property type="match status" value="1"/>
</dbReference>
<proteinExistence type="predicted"/>
<dbReference type="EMBL" id="CP013067">
    <property type="protein sequence ID" value="ALP42544.1"/>
    <property type="molecule type" value="Genomic_DNA"/>
</dbReference>